<dbReference type="InterPro" id="IPR008979">
    <property type="entry name" value="Galactose-bd-like_sf"/>
</dbReference>
<dbReference type="STRING" id="94827.A0A099Z5S4"/>
<sequence>SGAAIIHSKTSASFFNTKGILFWSGLPLLHFMKSPDVILETENQPGNCWSFSGSQGHVFIKLSKAISPHAVTLEHIAVRVSPRGDISSAPKDFAVYGMKAENEEQGLFLGEFTYSPAEHPFQTFWLQNEGWDSVRYVKLEVLSNWGHPEYTCLYRVRVHG</sequence>
<protein>
    <submittedName>
        <fullName evidence="7">SUN domain-containing protein 3</fullName>
    </submittedName>
</protein>
<keyword evidence="8" id="KW-1185">Reference proteome</keyword>
<evidence type="ECO:0000256" key="1">
    <source>
        <dbReference type="ARBA" id="ARBA00022692"/>
    </source>
</evidence>
<evidence type="ECO:0000256" key="3">
    <source>
        <dbReference type="ARBA" id="ARBA00023054"/>
    </source>
</evidence>
<dbReference type="SUPFAM" id="SSF49785">
    <property type="entry name" value="Galactose-binding domain-like"/>
    <property type="match status" value="1"/>
</dbReference>
<feature type="non-terminal residue" evidence="7">
    <location>
        <position position="160"/>
    </location>
</feature>
<evidence type="ECO:0000313" key="7">
    <source>
        <dbReference type="EMBL" id="KGL77027.1"/>
    </source>
</evidence>
<keyword evidence="3" id="KW-0175">Coiled coil</keyword>
<dbReference type="GO" id="GO:0034993">
    <property type="term" value="C:meiotic nuclear membrane microtubule tethering complex"/>
    <property type="evidence" value="ECO:0007669"/>
    <property type="project" value="TreeGrafter"/>
</dbReference>
<dbReference type="PANTHER" id="PTHR12911:SF24">
    <property type="entry name" value="SUN DOMAIN-CONTAINING PROTEIN 3"/>
    <property type="match status" value="1"/>
</dbReference>
<dbReference type="InterPro" id="IPR045119">
    <property type="entry name" value="SUN1-5"/>
</dbReference>
<dbReference type="Gene3D" id="2.60.120.260">
    <property type="entry name" value="Galactose-binding domain-like"/>
    <property type="match status" value="1"/>
</dbReference>
<gene>
    <name evidence="7" type="ORF">N309_13011</name>
</gene>
<dbReference type="Proteomes" id="UP000053641">
    <property type="component" value="Unassembled WGS sequence"/>
</dbReference>
<dbReference type="PANTHER" id="PTHR12911">
    <property type="entry name" value="SAD1/UNC-84-LIKE PROTEIN-RELATED"/>
    <property type="match status" value="1"/>
</dbReference>
<evidence type="ECO:0000256" key="4">
    <source>
        <dbReference type="ARBA" id="ARBA00023136"/>
    </source>
</evidence>
<dbReference type="FunFam" id="2.60.120.260:FF:000009">
    <property type="entry name" value="SUN domain-containing protein 1 isoform X1"/>
    <property type="match status" value="1"/>
</dbReference>
<evidence type="ECO:0000259" key="6">
    <source>
        <dbReference type="PROSITE" id="PS51469"/>
    </source>
</evidence>
<keyword evidence="4" id="KW-0472">Membrane</keyword>
<dbReference type="EMBL" id="KL889666">
    <property type="protein sequence ID" value="KGL77027.1"/>
    <property type="molecule type" value="Genomic_DNA"/>
</dbReference>
<feature type="non-terminal residue" evidence="7">
    <location>
        <position position="1"/>
    </location>
</feature>
<evidence type="ECO:0000313" key="8">
    <source>
        <dbReference type="Proteomes" id="UP000053641"/>
    </source>
</evidence>
<evidence type="ECO:0000256" key="2">
    <source>
        <dbReference type="ARBA" id="ARBA00022989"/>
    </source>
</evidence>
<proteinExistence type="predicted"/>
<name>A0A099Z5S4_TINGU</name>
<feature type="domain" description="SUN" evidence="6">
    <location>
        <begin position="2"/>
        <end position="160"/>
    </location>
</feature>
<dbReference type="Pfam" id="PF07738">
    <property type="entry name" value="Sad1_UNC"/>
    <property type="match status" value="1"/>
</dbReference>
<reference evidence="7 8" key="1">
    <citation type="submission" date="2014-06" db="EMBL/GenBank/DDBJ databases">
        <title>Genome evolution of avian class.</title>
        <authorList>
            <person name="Zhang G."/>
            <person name="Li C."/>
        </authorList>
    </citation>
    <scope>NUCLEOTIDE SEQUENCE [LARGE SCALE GENOMIC DNA]</scope>
    <source>
        <strain evidence="7">BGI_N309</strain>
    </source>
</reference>
<dbReference type="GO" id="GO:0043495">
    <property type="term" value="F:protein-membrane adaptor activity"/>
    <property type="evidence" value="ECO:0007669"/>
    <property type="project" value="TreeGrafter"/>
</dbReference>
<dbReference type="InterPro" id="IPR012919">
    <property type="entry name" value="SUN_dom"/>
</dbReference>
<dbReference type="AlphaFoldDB" id="A0A099Z5S4"/>
<dbReference type="GO" id="GO:0005637">
    <property type="term" value="C:nuclear inner membrane"/>
    <property type="evidence" value="ECO:0007669"/>
    <property type="project" value="UniProtKB-SubCell"/>
</dbReference>
<keyword evidence="2" id="KW-1133">Transmembrane helix</keyword>
<dbReference type="PROSITE" id="PS51469">
    <property type="entry name" value="SUN"/>
    <property type="match status" value="1"/>
</dbReference>
<evidence type="ECO:0000256" key="5">
    <source>
        <dbReference type="ARBA" id="ARBA00037816"/>
    </source>
</evidence>
<keyword evidence="1" id="KW-0812">Transmembrane</keyword>
<accession>A0A099Z5S4</accession>
<organism evidence="7 8">
    <name type="scientific">Tinamus guttatus</name>
    <name type="common">White-throated tinamou</name>
    <dbReference type="NCBI Taxonomy" id="94827"/>
    <lineage>
        <taxon>Eukaryota</taxon>
        <taxon>Metazoa</taxon>
        <taxon>Chordata</taxon>
        <taxon>Craniata</taxon>
        <taxon>Vertebrata</taxon>
        <taxon>Euteleostomi</taxon>
        <taxon>Archelosauria</taxon>
        <taxon>Archosauria</taxon>
        <taxon>Dinosauria</taxon>
        <taxon>Saurischia</taxon>
        <taxon>Theropoda</taxon>
        <taxon>Coelurosauria</taxon>
        <taxon>Aves</taxon>
        <taxon>Palaeognathae</taxon>
        <taxon>Tinamiformes</taxon>
        <taxon>Tinamidae</taxon>
        <taxon>Tinamus</taxon>
    </lineage>
</organism>
<comment type="subcellular location">
    <subcellularLocation>
        <location evidence="5">Nucleus inner membrane</location>
        <topology evidence="5">Single-pass type II membrane protein</topology>
    </subcellularLocation>
</comment>